<dbReference type="OrthoDB" id="1092431at2"/>
<dbReference type="InterPro" id="IPR000595">
    <property type="entry name" value="cNMP-bd_dom"/>
</dbReference>
<proteinExistence type="predicted"/>
<organism evidence="2 3">
    <name type="scientific">Leeuwenhoekiella nanhaiensis</name>
    <dbReference type="NCBI Taxonomy" id="1655491"/>
    <lineage>
        <taxon>Bacteria</taxon>
        <taxon>Pseudomonadati</taxon>
        <taxon>Bacteroidota</taxon>
        <taxon>Flavobacteriia</taxon>
        <taxon>Flavobacteriales</taxon>
        <taxon>Flavobacteriaceae</taxon>
        <taxon>Leeuwenhoekiella</taxon>
    </lineage>
</organism>
<dbReference type="PROSITE" id="PS50042">
    <property type="entry name" value="CNMP_BINDING_3"/>
    <property type="match status" value="1"/>
</dbReference>
<accession>A0A2G1VMT7</accession>
<reference evidence="2 3" key="1">
    <citation type="submission" date="2017-08" db="EMBL/GenBank/DDBJ databases">
        <title>The whole genome shortgun sequences of strain Leeuwenhoekiella nanhaiensis G18 from the South China Sea.</title>
        <authorList>
            <person name="Liu Q."/>
        </authorList>
    </citation>
    <scope>NUCLEOTIDE SEQUENCE [LARGE SCALE GENOMIC DNA]</scope>
    <source>
        <strain evidence="2 3">G18</strain>
    </source>
</reference>
<gene>
    <name evidence="2" type="ORF">CJ305_16785</name>
</gene>
<dbReference type="CDD" id="cd00038">
    <property type="entry name" value="CAP_ED"/>
    <property type="match status" value="1"/>
</dbReference>
<dbReference type="EMBL" id="NQXA01000021">
    <property type="protein sequence ID" value="PHQ28073.1"/>
    <property type="molecule type" value="Genomic_DNA"/>
</dbReference>
<dbReference type="SUPFAM" id="SSF51206">
    <property type="entry name" value="cAMP-binding domain-like"/>
    <property type="match status" value="1"/>
</dbReference>
<name>A0A2G1VMT7_9FLAO</name>
<dbReference type="Proteomes" id="UP000229433">
    <property type="component" value="Unassembled WGS sequence"/>
</dbReference>
<dbReference type="AlphaFoldDB" id="A0A2G1VMT7"/>
<keyword evidence="3" id="KW-1185">Reference proteome</keyword>
<evidence type="ECO:0000313" key="2">
    <source>
        <dbReference type="EMBL" id="PHQ28073.1"/>
    </source>
</evidence>
<evidence type="ECO:0000313" key="3">
    <source>
        <dbReference type="Proteomes" id="UP000229433"/>
    </source>
</evidence>
<dbReference type="RefSeq" id="WP_099647463.1">
    <property type="nucleotide sequence ID" value="NZ_KZ319301.1"/>
</dbReference>
<feature type="domain" description="Cyclic nucleotide-binding" evidence="1">
    <location>
        <begin position="11"/>
        <end position="114"/>
    </location>
</feature>
<dbReference type="Gene3D" id="2.60.120.10">
    <property type="entry name" value="Jelly Rolls"/>
    <property type="match status" value="1"/>
</dbReference>
<dbReference type="Pfam" id="PF00027">
    <property type="entry name" value="cNMP_binding"/>
    <property type="match status" value="1"/>
</dbReference>
<sequence length="193" mass="22613">MYPVLRRHIESIITLTDAEFDEFVSILSVEKFRKDDFIIRQGDLVTKEYYVLEGCIQAYHTSESGDRSVLQFAIEDWWISDFTAFYNETTASLNVRCIEDSVVLGLQKAHLEEFYNRVPKFERFFRIKVTRAFLSLKSRVLSGIDKSGKERYLDFCNSYPNIEKRVPNYQIASYLGIQPQSLSRIRKALHSQV</sequence>
<comment type="caution">
    <text evidence="2">The sequence shown here is derived from an EMBL/GenBank/DDBJ whole genome shotgun (WGS) entry which is preliminary data.</text>
</comment>
<evidence type="ECO:0000259" key="1">
    <source>
        <dbReference type="PROSITE" id="PS50042"/>
    </source>
</evidence>
<dbReference type="InterPro" id="IPR018490">
    <property type="entry name" value="cNMP-bd_dom_sf"/>
</dbReference>
<protein>
    <recommendedName>
        <fullName evidence="1">Cyclic nucleotide-binding domain-containing protein</fullName>
    </recommendedName>
</protein>
<dbReference type="InterPro" id="IPR014710">
    <property type="entry name" value="RmlC-like_jellyroll"/>
</dbReference>